<dbReference type="EC" id="2.7.11.1" evidence="9"/>
<feature type="transmembrane region" description="Helical" evidence="7">
    <location>
        <begin position="432"/>
        <end position="451"/>
    </location>
</feature>
<evidence type="ECO:0000256" key="6">
    <source>
        <dbReference type="SAM" id="MobiDB-lite"/>
    </source>
</evidence>
<dbReference type="GO" id="GO:0004674">
    <property type="term" value="F:protein serine/threonine kinase activity"/>
    <property type="evidence" value="ECO:0007669"/>
    <property type="project" value="UniProtKB-EC"/>
</dbReference>
<dbReference type="RefSeq" id="WP_244923964.1">
    <property type="nucleotide sequence ID" value="NZ_PVNL01000118.1"/>
</dbReference>
<comment type="caution">
    <text evidence="9">The sequence shown here is derived from an EMBL/GenBank/DDBJ whole genome shotgun (WGS) entry which is preliminary data.</text>
</comment>
<dbReference type="SMART" id="SM00220">
    <property type="entry name" value="S_TKc"/>
    <property type="match status" value="1"/>
</dbReference>
<dbReference type="Gene3D" id="1.10.510.10">
    <property type="entry name" value="Transferase(Phosphotransferase) domain 1"/>
    <property type="match status" value="1"/>
</dbReference>
<dbReference type="PANTHER" id="PTHR43289:SF6">
    <property type="entry name" value="SERINE_THREONINE-PROTEIN KINASE NEKL-3"/>
    <property type="match status" value="1"/>
</dbReference>
<feature type="binding site" evidence="5">
    <location>
        <position position="117"/>
    </location>
    <ligand>
        <name>ATP</name>
        <dbReference type="ChEBI" id="CHEBI:30616"/>
    </ligand>
</feature>
<keyword evidence="4 5" id="KW-0067">ATP-binding</keyword>
<evidence type="ECO:0000256" key="1">
    <source>
        <dbReference type="ARBA" id="ARBA00022679"/>
    </source>
</evidence>
<evidence type="ECO:0000256" key="7">
    <source>
        <dbReference type="SAM" id="Phobius"/>
    </source>
</evidence>
<feature type="region of interest" description="Disordered" evidence="6">
    <location>
        <begin position="1"/>
        <end position="80"/>
    </location>
</feature>
<evidence type="ECO:0000256" key="5">
    <source>
        <dbReference type="PROSITE-ProRule" id="PRU10141"/>
    </source>
</evidence>
<feature type="region of interest" description="Disordered" evidence="6">
    <location>
        <begin position="353"/>
        <end position="408"/>
    </location>
</feature>
<dbReference type="Pfam" id="PF00069">
    <property type="entry name" value="Pkinase"/>
    <property type="match status" value="1"/>
</dbReference>
<keyword evidence="1 9" id="KW-0808">Transferase</keyword>
<keyword evidence="7" id="KW-0472">Membrane</keyword>
<evidence type="ECO:0000256" key="3">
    <source>
        <dbReference type="ARBA" id="ARBA00022777"/>
    </source>
</evidence>
<organism evidence="9 10">
    <name type="scientific">Enhygromyxa salina</name>
    <dbReference type="NCBI Taxonomy" id="215803"/>
    <lineage>
        <taxon>Bacteria</taxon>
        <taxon>Pseudomonadati</taxon>
        <taxon>Myxococcota</taxon>
        <taxon>Polyangia</taxon>
        <taxon>Nannocystales</taxon>
        <taxon>Nannocystaceae</taxon>
        <taxon>Enhygromyxa</taxon>
    </lineage>
</organism>
<proteinExistence type="predicted"/>
<sequence>MECPVEADGAPLDTPIETGSRAALVVYKGSEPEADTGPDPVMSEPEPERRTLAYAGADNSPADSSEAPPARSGTAGALEPEPRRIGDFLVRRLIGEGGMGKVYEAEERLSKRRVALKVLRSELSRSEVGRRQFVNEMGILASLDDPHVVRCLHCTEVDGELIMALEFLEGQTLRERMLQERALAWDEVVAIAWQIAAALEAAHAGEQPIIHRDLKPENVMLLDGGRVKVMDFGIAKIVQAAAGNTTHSVGTLQYMSPEQIDARPLSPRSDLYALGLVMWELLAGRPPFEAESPRVLLDKLCTEPAPQLPAEARRGLPRGVEQLVMQLLEKAPEARPASASVVLECLEPFRPAELSTASASRPTTRPGRSVSNEVAELSPATPIPVASPAASPAASSPSSPSSSTAQELAPKRFDTVGVVQQAAAPREIPTKLAASIIVSLSLAAGLVTWLIRLLGS</sequence>
<dbReference type="SUPFAM" id="SSF56112">
    <property type="entry name" value="Protein kinase-like (PK-like)"/>
    <property type="match status" value="1"/>
</dbReference>
<protein>
    <submittedName>
        <fullName evidence="9">Serine/threonine-protein kinase PknH</fullName>
        <ecNumber evidence="9">2.7.11.1</ecNumber>
    </submittedName>
</protein>
<keyword evidence="3 9" id="KW-0418">Kinase</keyword>
<dbReference type="InterPro" id="IPR017441">
    <property type="entry name" value="Protein_kinase_ATP_BS"/>
</dbReference>
<keyword evidence="7" id="KW-0812">Transmembrane</keyword>
<feature type="compositionally biased region" description="Low complexity" evidence="6">
    <location>
        <begin position="378"/>
        <end position="405"/>
    </location>
</feature>
<evidence type="ECO:0000256" key="4">
    <source>
        <dbReference type="ARBA" id="ARBA00022840"/>
    </source>
</evidence>
<gene>
    <name evidence="9" type="primary">pknH_4</name>
    <name evidence="9" type="ORF">ENSA7_60960</name>
</gene>
<dbReference type="CDD" id="cd14014">
    <property type="entry name" value="STKc_PknB_like"/>
    <property type="match status" value="1"/>
</dbReference>
<evidence type="ECO:0000259" key="8">
    <source>
        <dbReference type="PROSITE" id="PS50011"/>
    </source>
</evidence>
<dbReference type="AlphaFoldDB" id="A0A2S9Y6H2"/>
<name>A0A2S9Y6H2_9BACT</name>
<keyword evidence="2 5" id="KW-0547">Nucleotide-binding</keyword>
<dbReference type="InterPro" id="IPR008271">
    <property type="entry name" value="Ser/Thr_kinase_AS"/>
</dbReference>
<dbReference type="InterPro" id="IPR000719">
    <property type="entry name" value="Prot_kinase_dom"/>
</dbReference>
<dbReference type="PANTHER" id="PTHR43289">
    <property type="entry name" value="MITOGEN-ACTIVATED PROTEIN KINASE KINASE KINASE 20-RELATED"/>
    <property type="match status" value="1"/>
</dbReference>
<keyword evidence="7" id="KW-1133">Transmembrane helix</keyword>
<evidence type="ECO:0000313" key="10">
    <source>
        <dbReference type="Proteomes" id="UP000238823"/>
    </source>
</evidence>
<dbReference type="InterPro" id="IPR011009">
    <property type="entry name" value="Kinase-like_dom_sf"/>
</dbReference>
<accession>A0A2S9Y6H2</accession>
<dbReference type="GO" id="GO:0005524">
    <property type="term" value="F:ATP binding"/>
    <property type="evidence" value="ECO:0007669"/>
    <property type="project" value="UniProtKB-UniRule"/>
</dbReference>
<feature type="domain" description="Protein kinase" evidence="8">
    <location>
        <begin position="88"/>
        <end position="350"/>
    </location>
</feature>
<evidence type="ECO:0000256" key="2">
    <source>
        <dbReference type="ARBA" id="ARBA00022741"/>
    </source>
</evidence>
<dbReference type="PROSITE" id="PS50011">
    <property type="entry name" value="PROTEIN_KINASE_DOM"/>
    <property type="match status" value="1"/>
</dbReference>
<evidence type="ECO:0000313" key="9">
    <source>
        <dbReference type="EMBL" id="PRQ00601.1"/>
    </source>
</evidence>
<dbReference type="PROSITE" id="PS00107">
    <property type="entry name" value="PROTEIN_KINASE_ATP"/>
    <property type="match status" value="1"/>
</dbReference>
<dbReference type="Proteomes" id="UP000238823">
    <property type="component" value="Unassembled WGS sequence"/>
</dbReference>
<dbReference type="EMBL" id="PVNL01000118">
    <property type="protein sequence ID" value="PRQ00601.1"/>
    <property type="molecule type" value="Genomic_DNA"/>
</dbReference>
<dbReference type="Gene3D" id="3.30.200.20">
    <property type="entry name" value="Phosphorylase Kinase, domain 1"/>
    <property type="match status" value="1"/>
</dbReference>
<reference evidence="9 10" key="1">
    <citation type="submission" date="2018-03" db="EMBL/GenBank/DDBJ databases">
        <title>Draft Genome Sequences of the Obligatory Marine Myxobacteria Enhygromyxa salina SWB007.</title>
        <authorList>
            <person name="Poehlein A."/>
            <person name="Moghaddam J.A."/>
            <person name="Harms H."/>
            <person name="Alanjari M."/>
            <person name="Koenig G.M."/>
            <person name="Daniel R."/>
            <person name="Schaeberle T.F."/>
        </authorList>
    </citation>
    <scope>NUCLEOTIDE SEQUENCE [LARGE SCALE GENOMIC DNA]</scope>
    <source>
        <strain evidence="9 10">SWB007</strain>
    </source>
</reference>
<dbReference type="PROSITE" id="PS00108">
    <property type="entry name" value="PROTEIN_KINASE_ST"/>
    <property type="match status" value="1"/>
</dbReference>